<protein>
    <submittedName>
        <fullName evidence="3">UPF0225 protein</fullName>
    </submittedName>
</protein>
<accession>A0AAT9FGB5</accession>
<dbReference type="KEGG" id="osu:NT6N_00570"/>
<dbReference type="PANTHER" id="PTHR33747:SF1">
    <property type="entry name" value="ADENYLATE CYCLASE-ASSOCIATED CAP C-TERMINAL DOMAIN-CONTAINING PROTEIN"/>
    <property type="match status" value="1"/>
</dbReference>
<evidence type="ECO:0000256" key="1">
    <source>
        <dbReference type="SAM" id="MobiDB-lite"/>
    </source>
</evidence>
<dbReference type="InterPro" id="IPR048469">
    <property type="entry name" value="YchJ-like_M"/>
</dbReference>
<dbReference type="Gene3D" id="3.10.450.50">
    <property type="match status" value="1"/>
</dbReference>
<organism evidence="3">
    <name type="scientific">Oceaniferula spumae</name>
    <dbReference type="NCBI Taxonomy" id="2979115"/>
    <lineage>
        <taxon>Bacteria</taxon>
        <taxon>Pseudomonadati</taxon>
        <taxon>Verrucomicrobiota</taxon>
        <taxon>Verrucomicrobiia</taxon>
        <taxon>Verrucomicrobiales</taxon>
        <taxon>Verrucomicrobiaceae</taxon>
        <taxon>Oceaniferula</taxon>
    </lineage>
</organism>
<dbReference type="PANTHER" id="PTHR33747">
    <property type="entry name" value="UPF0225 PROTEIN SCO1677"/>
    <property type="match status" value="1"/>
</dbReference>
<feature type="domain" description="YchJ-like middle NTF2-like" evidence="2">
    <location>
        <begin position="48"/>
        <end position="146"/>
    </location>
</feature>
<feature type="compositionally biased region" description="Acidic residues" evidence="1">
    <location>
        <begin position="1"/>
        <end position="13"/>
    </location>
</feature>
<gene>
    <name evidence="3" type="primary">ychJ</name>
    <name evidence="3" type="ORF">NT6N_00570</name>
</gene>
<sequence length="149" mass="17341">MSDSTEDLTEQTDDAPKTRAESLCPCKSGDSYYLCCMPLHYRKAKATTAEELMRSRYSAYFFRLVDYLVETQHPDTREPGLRKQLEKTVHNLTWRFLTILGTSKGGKDDKVGKVEFVAECFVQGEAHETHECSRFRRYKGDWKYYDDKG</sequence>
<dbReference type="AlphaFoldDB" id="A0AAT9FGB5"/>
<dbReference type="Pfam" id="PF17775">
    <property type="entry name" value="YchJ_M-like"/>
    <property type="match status" value="1"/>
</dbReference>
<proteinExistence type="predicted"/>
<evidence type="ECO:0000313" key="3">
    <source>
        <dbReference type="EMBL" id="BDS05017.1"/>
    </source>
</evidence>
<feature type="region of interest" description="Disordered" evidence="1">
    <location>
        <begin position="1"/>
        <end position="20"/>
    </location>
</feature>
<evidence type="ECO:0000259" key="2">
    <source>
        <dbReference type="Pfam" id="PF17775"/>
    </source>
</evidence>
<dbReference type="InterPro" id="IPR032710">
    <property type="entry name" value="NTF2-like_dom_sf"/>
</dbReference>
<dbReference type="SUPFAM" id="SSF54427">
    <property type="entry name" value="NTF2-like"/>
    <property type="match status" value="1"/>
</dbReference>
<reference evidence="3" key="1">
    <citation type="submission" date="2024-07" db="EMBL/GenBank/DDBJ databases">
        <title>Complete genome sequence of Verrucomicrobiaceae bacterium NT6N.</title>
        <authorList>
            <person name="Huang C."/>
            <person name="Takami H."/>
            <person name="Hamasaki K."/>
        </authorList>
    </citation>
    <scope>NUCLEOTIDE SEQUENCE</scope>
    <source>
        <strain evidence="3">NT6N</strain>
    </source>
</reference>
<dbReference type="EMBL" id="AP026866">
    <property type="protein sequence ID" value="BDS05017.1"/>
    <property type="molecule type" value="Genomic_DNA"/>
</dbReference>
<name>A0AAT9FGB5_9BACT</name>